<comment type="caution">
    <text evidence="1">The sequence shown here is derived from an EMBL/GenBank/DDBJ whole genome shotgun (WGS) entry which is preliminary data.</text>
</comment>
<name>A0AAP0I0E5_9MAGN</name>
<organism evidence="1 2">
    <name type="scientific">Stephania japonica</name>
    <dbReference type="NCBI Taxonomy" id="461633"/>
    <lineage>
        <taxon>Eukaryota</taxon>
        <taxon>Viridiplantae</taxon>
        <taxon>Streptophyta</taxon>
        <taxon>Embryophyta</taxon>
        <taxon>Tracheophyta</taxon>
        <taxon>Spermatophyta</taxon>
        <taxon>Magnoliopsida</taxon>
        <taxon>Ranunculales</taxon>
        <taxon>Menispermaceae</taxon>
        <taxon>Menispermoideae</taxon>
        <taxon>Cissampelideae</taxon>
        <taxon>Stephania</taxon>
    </lineage>
</organism>
<gene>
    <name evidence="1" type="ORF">Sjap_020093</name>
</gene>
<dbReference type="EMBL" id="JBBNAE010000008">
    <property type="protein sequence ID" value="KAK9102839.1"/>
    <property type="molecule type" value="Genomic_DNA"/>
</dbReference>
<dbReference type="SUPFAM" id="SSF117070">
    <property type="entry name" value="LEA14-like"/>
    <property type="match status" value="1"/>
</dbReference>
<dbReference type="AlphaFoldDB" id="A0AAP0I0E5"/>
<evidence type="ECO:0000313" key="1">
    <source>
        <dbReference type="EMBL" id="KAK9102839.1"/>
    </source>
</evidence>
<dbReference type="Proteomes" id="UP001417504">
    <property type="component" value="Unassembled WGS sequence"/>
</dbReference>
<reference evidence="1 2" key="1">
    <citation type="submission" date="2024-01" db="EMBL/GenBank/DDBJ databases">
        <title>Genome assemblies of Stephania.</title>
        <authorList>
            <person name="Yang L."/>
        </authorList>
    </citation>
    <scope>NUCLEOTIDE SEQUENCE [LARGE SCALE GENOMIC DNA]</scope>
    <source>
        <strain evidence="1">QJT</strain>
        <tissue evidence="1">Leaf</tissue>
    </source>
</reference>
<keyword evidence="2" id="KW-1185">Reference proteome</keyword>
<dbReference type="Gene3D" id="2.60.40.1820">
    <property type="match status" value="1"/>
</dbReference>
<sequence>MSLAKDIGSDWDIDYVMEMGLTIDLPIIGDLTLPLSKKESSSSPPFLISLLEL</sequence>
<accession>A0AAP0I0E5</accession>
<evidence type="ECO:0000313" key="2">
    <source>
        <dbReference type="Proteomes" id="UP001417504"/>
    </source>
</evidence>
<proteinExistence type="predicted"/>
<protein>
    <submittedName>
        <fullName evidence="1">Uncharacterized protein</fullName>
    </submittedName>
</protein>